<evidence type="ECO:0000313" key="2">
    <source>
        <dbReference type="EMBL" id="ARU94263.1"/>
    </source>
</evidence>
<dbReference type="EMBL" id="CP015581">
    <property type="protein sequence ID" value="ARU98303.1"/>
    <property type="molecule type" value="Genomic_DNA"/>
</dbReference>
<sequence length="170" mass="17568">MKKLLLFTGLSAVLLSGCSAIGNNKNSTAAVNGLQLDNSGHYQYVKNYPVSGQGVPGALKLQQCSVAVVSGAEGGSNGTITGSLYTTRGTTSYHITSLGNPVTFVVGYSLNLSTSSSGVHYVFSDIRQAQSNNGSLTDTGPLSSWVGSNPQQTVAAFTQISDQINHCLSS</sequence>
<keyword evidence="1" id="KW-0732">Signal</keyword>
<dbReference type="Proteomes" id="UP000195814">
    <property type="component" value="Chromosome"/>
</dbReference>
<dbReference type="Proteomes" id="UP000195729">
    <property type="component" value="Chromosome"/>
</dbReference>
<dbReference type="EMBL" id="CP015579">
    <property type="protein sequence ID" value="ARU94263.1"/>
    <property type="molecule type" value="Genomic_DNA"/>
</dbReference>
<evidence type="ECO:0008006" key="6">
    <source>
        <dbReference type="Google" id="ProtNLM"/>
    </source>
</evidence>
<feature type="chain" id="PRO_5012937237" description="Lipoprotein" evidence="1">
    <location>
        <begin position="23"/>
        <end position="170"/>
    </location>
</feature>
<evidence type="ECO:0000313" key="3">
    <source>
        <dbReference type="EMBL" id="ARU98303.1"/>
    </source>
</evidence>
<gene>
    <name evidence="2" type="ORF">A7K98_11060</name>
    <name evidence="3" type="ORF">A7K99_11060</name>
</gene>
<name>A0A1Y0L8B2_TATCI</name>
<feature type="signal peptide" evidence="1">
    <location>
        <begin position="1"/>
        <end position="22"/>
    </location>
</feature>
<dbReference type="PROSITE" id="PS51257">
    <property type="entry name" value="PROKAR_LIPOPROTEIN"/>
    <property type="match status" value="1"/>
</dbReference>
<evidence type="ECO:0000313" key="4">
    <source>
        <dbReference type="Proteomes" id="UP000195729"/>
    </source>
</evidence>
<dbReference type="AlphaFoldDB" id="A0A1Y0L8B2"/>
<dbReference type="KEGG" id="tci:A7K98_11060"/>
<organism evidence="2 5">
    <name type="scientific">Tatumella citrea</name>
    <name type="common">Pantoea citrea</name>
    <dbReference type="NCBI Taxonomy" id="53336"/>
    <lineage>
        <taxon>Bacteria</taxon>
        <taxon>Pseudomonadati</taxon>
        <taxon>Pseudomonadota</taxon>
        <taxon>Gammaproteobacteria</taxon>
        <taxon>Enterobacterales</taxon>
        <taxon>Erwiniaceae</taxon>
        <taxon>Tatumella</taxon>
    </lineage>
</organism>
<dbReference type="RefSeq" id="WP_087488621.1">
    <property type="nucleotide sequence ID" value="NZ_CP015579.1"/>
</dbReference>
<protein>
    <recommendedName>
        <fullName evidence="6">Lipoprotein</fullName>
    </recommendedName>
</protein>
<keyword evidence="4" id="KW-1185">Reference proteome</keyword>
<evidence type="ECO:0000256" key="1">
    <source>
        <dbReference type="SAM" id="SignalP"/>
    </source>
</evidence>
<accession>A0A1Y0L8B2</accession>
<reference evidence="4 5" key="1">
    <citation type="submission" date="2016-05" db="EMBL/GenBank/DDBJ databases">
        <title>Complete genome sequence of two 2,5-diketo-D-glunonic acid producing strain Tatumella citrea.</title>
        <authorList>
            <person name="Duan C."/>
            <person name="Yang J."/>
            <person name="Yang S."/>
        </authorList>
    </citation>
    <scope>NUCLEOTIDE SEQUENCE [LARGE SCALE GENOMIC DNA]</scope>
    <source>
        <strain evidence="3 4">ATCC 39140</strain>
        <strain evidence="2 5">DSM 13699</strain>
    </source>
</reference>
<evidence type="ECO:0000313" key="5">
    <source>
        <dbReference type="Proteomes" id="UP000195814"/>
    </source>
</evidence>
<proteinExistence type="predicted"/>
<dbReference type="OrthoDB" id="7057353at2"/>